<organism evidence="3 4">
    <name type="scientific">Oligosphaera ethanolica</name>
    <dbReference type="NCBI Taxonomy" id="760260"/>
    <lineage>
        <taxon>Bacteria</taxon>
        <taxon>Pseudomonadati</taxon>
        <taxon>Lentisphaerota</taxon>
        <taxon>Oligosphaeria</taxon>
        <taxon>Oligosphaerales</taxon>
        <taxon>Oligosphaeraceae</taxon>
        <taxon>Oligosphaera</taxon>
    </lineage>
</organism>
<protein>
    <submittedName>
        <fullName evidence="3">Prepilin-type processing-associated H-X9-DG protein/prepilin-type N-terminal cleavage/methylation domain-containing protein</fullName>
    </submittedName>
</protein>
<evidence type="ECO:0000313" key="3">
    <source>
        <dbReference type="EMBL" id="MDQ0290384.1"/>
    </source>
</evidence>
<reference evidence="3" key="1">
    <citation type="submission" date="2023-07" db="EMBL/GenBank/DDBJ databases">
        <title>Genomic Encyclopedia of Type Strains, Phase IV (KMG-IV): sequencing the most valuable type-strain genomes for metagenomic binning, comparative biology and taxonomic classification.</title>
        <authorList>
            <person name="Goeker M."/>
        </authorList>
    </citation>
    <scope>NUCLEOTIDE SEQUENCE</scope>
    <source>
        <strain evidence="3">DSM 24202</strain>
    </source>
</reference>
<proteinExistence type="predicted"/>
<dbReference type="GO" id="GO:0015628">
    <property type="term" value="P:protein secretion by the type II secretion system"/>
    <property type="evidence" value="ECO:0007669"/>
    <property type="project" value="InterPro"/>
</dbReference>
<dbReference type="EMBL" id="JAUSVL010000001">
    <property type="protein sequence ID" value="MDQ0290384.1"/>
    <property type="molecule type" value="Genomic_DNA"/>
</dbReference>
<dbReference type="Proteomes" id="UP001238163">
    <property type="component" value="Unassembled WGS sequence"/>
</dbReference>
<sequence>MKRFFTLIELLVVIAIIAILAAMLLPALSKAREKARQASCLSNCKQLSLAIMMYTGDYDDRLPCGYHNQSPSTARPYWFSLITGGGYLSDTKAAICPSATISKSSYSGRGYGCTFTVLGNAQYYALNTFPSPSYTSTLADAVVITPETQTYTDPTTWIPTTTAVHWQWITPTTLTGTGSYLSSTDTAEDYRRRAVPRHNNGMNAAFLDGHAQWLNWREFYGPIPAGWAYGHEKNHWDNK</sequence>
<dbReference type="NCBIfam" id="TIGR02532">
    <property type="entry name" value="IV_pilin_GFxxxE"/>
    <property type="match status" value="1"/>
</dbReference>
<name>A0AAE3VH07_9BACT</name>
<dbReference type="InterPro" id="IPR011453">
    <property type="entry name" value="DUF1559"/>
</dbReference>
<dbReference type="NCBIfam" id="TIGR04294">
    <property type="entry name" value="pre_pil_HX9DG"/>
    <property type="match status" value="1"/>
</dbReference>
<dbReference type="AlphaFoldDB" id="A0AAE3VH07"/>
<dbReference type="Gene3D" id="3.30.700.10">
    <property type="entry name" value="Glycoprotein, Type 4 Pilin"/>
    <property type="match status" value="1"/>
</dbReference>
<dbReference type="Pfam" id="PF07596">
    <property type="entry name" value="SBP_bac_10"/>
    <property type="match status" value="1"/>
</dbReference>
<dbReference type="InterPro" id="IPR045584">
    <property type="entry name" value="Pilin-like"/>
</dbReference>
<dbReference type="InterPro" id="IPR012902">
    <property type="entry name" value="N_methyl_site"/>
</dbReference>
<feature type="domain" description="DUF1559" evidence="2">
    <location>
        <begin position="30"/>
        <end position="135"/>
    </location>
</feature>
<comment type="caution">
    <text evidence="3">The sequence shown here is derived from an EMBL/GenBank/DDBJ whole genome shotgun (WGS) entry which is preliminary data.</text>
</comment>
<evidence type="ECO:0000259" key="2">
    <source>
        <dbReference type="Pfam" id="PF07596"/>
    </source>
</evidence>
<evidence type="ECO:0000256" key="1">
    <source>
        <dbReference type="ARBA" id="ARBA00022481"/>
    </source>
</evidence>
<keyword evidence="4" id="KW-1185">Reference proteome</keyword>
<dbReference type="InterPro" id="IPR027558">
    <property type="entry name" value="Pre_pil_HX9DG_C"/>
</dbReference>
<evidence type="ECO:0000313" key="4">
    <source>
        <dbReference type="Proteomes" id="UP001238163"/>
    </source>
</evidence>
<keyword evidence="1" id="KW-0488">Methylation</keyword>
<dbReference type="PANTHER" id="PTHR30093">
    <property type="entry name" value="GENERAL SECRETION PATHWAY PROTEIN G"/>
    <property type="match status" value="1"/>
</dbReference>
<dbReference type="RefSeq" id="WP_307261877.1">
    <property type="nucleotide sequence ID" value="NZ_JAUSVL010000001.1"/>
</dbReference>
<dbReference type="GO" id="GO:0015627">
    <property type="term" value="C:type II protein secretion system complex"/>
    <property type="evidence" value="ECO:0007669"/>
    <property type="project" value="InterPro"/>
</dbReference>
<gene>
    <name evidence="3" type="ORF">J3R75_002491</name>
</gene>
<dbReference type="SUPFAM" id="SSF54523">
    <property type="entry name" value="Pili subunits"/>
    <property type="match status" value="1"/>
</dbReference>
<dbReference type="InterPro" id="IPR000983">
    <property type="entry name" value="Bac_GSPG_pilin"/>
</dbReference>
<accession>A0AAE3VH07</accession>
<dbReference type="PRINTS" id="PR00813">
    <property type="entry name" value="BCTERIALGSPG"/>
</dbReference>